<evidence type="ECO:0008006" key="8">
    <source>
        <dbReference type="Google" id="ProtNLM"/>
    </source>
</evidence>
<organism evidence="6 7">
    <name type="scientific">Pristionchus fissidentatus</name>
    <dbReference type="NCBI Taxonomy" id="1538716"/>
    <lineage>
        <taxon>Eukaryota</taxon>
        <taxon>Metazoa</taxon>
        <taxon>Ecdysozoa</taxon>
        <taxon>Nematoda</taxon>
        <taxon>Chromadorea</taxon>
        <taxon>Rhabditida</taxon>
        <taxon>Rhabditina</taxon>
        <taxon>Diplogasteromorpha</taxon>
        <taxon>Diplogasteroidea</taxon>
        <taxon>Neodiplogasteridae</taxon>
        <taxon>Pristionchus</taxon>
    </lineage>
</organism>
<reference evidence="6" key="1">
    <citation type="submission" date="2023-10" db="EMBL/GenBank/DDBJ databases">
        <title>Genome assembly of Pristionchus species.</title>
        <authorList>
            <person name="Yoshida K."/>
            <person name="Sommer R.J."/>
        </authorList>
    </citation>
    <scope>NUCLEOTIDE SEQUENCE</scope>
    <source>
        <strain evidence="6">RS5133</strain>
    </source>
</reference>
<feature type="compositionally biased region" description="Polar residues" evidence="5">
    <location>
        <begin position="1637"/>
        <end position="1658"/>
    </location>
</feature>
<feature type="compositionally biased region" description="Acidic residues" evidence="5">
    <location>
        <begin position="961"/>
        <end position="971"/>
    </location>
</feature>
<dbReference type="GO" id="GO:0005680">
    <property type="term" value="C:anaphase-promoting complex"/>
    <property type="evidence" value="ECO:0007669"/>
    <property type="project" value="InterPro"/>
</dbReference>
<dbReference type="GO" id="GO:0070979">
    <property type="term" value="P:protein K11-linked ubiquitination"/>
    <property type="evidence" value="ECO:0007669"/>
    <property type="project" value="TreeGrafter"/>
</dbReference>
<feature type="compositionally biased region" description="Basic and acidic residues" evidence="5">
    <location>
        <begin position="717"/>
        <end position="729"/>
    </location>
</feature>
<feature type="compositionally biased region" description="Basic and acidic residues" evidence="5">
    <location>
        <begin position="791"/>
        <end position="809"/>
    </location>
</feature>
<evidence type="ECO:0000313" key="6">
    <source>
        <dbReference type="EMBL" id="GMT13678.1"/>
    </source>
</evidence>
<keyword evidence="7" id="KW-1185">Reference proteome</keyword>
<sequence length="2291" mass="252232">MRYDDDKDASTVDSSLQSEAMIRAEWTRPMSKACLPKGSQELASTRKVSDLVTECVWIVNSKQAYVTLEPDGTAIKSYKTEFDIKQAFWHRFPSSASLGLNNGDSGDELDCLCLVGEEAIDMYATTDDHYYTCTVPFKITGVHQSSHGLLLERAQRDKKLFTPPPDYFMPRLFSLSHPYDEALPMLCSQKGQSRLVYCWEGDAEVEVVGTSADLVLVFDPVASAHRLYAMRSNEAIENMKPGNGAIQQLATPRINPDQGVITHTPTFTAVPPPVAAPATGGRRTVVAPPSALQQSATRRRMRSLLAGPLASPITPVMHGGLGAGVGHGGVPFSAKFTPNRSLQSMGESSPFVRLARLPTTSTPRGGVNVGAAATPVLQQQGTAAQLTKRPLSGLFCAPEEDESLISSVWMELLWTEKDPNQRASKFFVSHDMNMVPFVNWLVGDQLAVMKVALPNTHRIPTLICPPGSQPTFIQTAGADYIESSRLTATVSPDQSSIVMYSGPHKAAVLVLKMPLVSPARFRLLCAADRTMALSTMSGDVLHVRIPALFRSQFAARIWDSLCDTLATTPDKMAKLLVAWTTANKEMESDAPDEVAALSRLVMEHTGVSVEELSPEIEQEIDSSLLDDDDDDDLVQAEVEVVYTERAAEELPDEEECSRILALMKNSQRRTVTVMKLQKIYDKGKSFESIKKVPILPTETEPPMDTSASAASESGDSIGEKRKSEEKTGEDTVGAKQSRSEEGLEEDEKWRLVCDVLQSTTGAFPNPPQVLKDPLRSAGARLRTTSTVETDDGGKGEEEEERSATRRELTARTPSPLYPWAKTEDTYGEPSAAMSRFYRVAELCRRAREMAAAEVAAAAVKRRRRRVLLTDGEEGAAPLAPIAPLVFQALHLSYEESKMHMAEYEVLRVLALHLFIFARWRSFSAYANYYARDFPYLREIKVLSRPSVDGRMQPLQQLQQEGEGEREAEEESKQEIVQATSWDRCRRTPGERRGGGAYGGLLQLRRAAHHAAAAAAGAVTPTTASLFTPPTGAARGQVLQPPAVAALAAFSPTAVPSVGEYLCSLLHLAGHTSSMSIYESFMCPMSPASTIDELDMAGTSRERVSLAPNEEVLHQLLQDRVRGKRRTADPSYSSPSIDMNTPSMLCSPLPPQVASGSYSTAPPASPLASGIFIAAGVGLGLVRSTGDLVRMLSINWARRLRLNHEGQRALQEAVNDDKDDDMTRCDRVFAALGWTRETVANLNPAMKVLVSMITNKSKPLKPAMFFGKVEMPPKLSDFPTPFETAQLLRRRWPHDQRTENVVMMMESFRPIYIPIVAKPPVMQTPGNYDTSASDADSREKQEAFLSMVNYRTLSQSFGRAIMHFRTVLPVPNNSLHVRDICLSGRIHPTNQPIDVPASDNTKLLRDWGDFYQGVAVGLTVAPADVMETDSEWLTQTHGQEKPCIMNGLLYAFGLNGHIKSLNMFYVHEHLTNQDKMTSIALLLGLSAAHIGTGDLQIHKILVTHLPFLMGPTLLEIHVDGLLQTAAVAGLGLLFTGSCRTTLIDHLINEMGREQDLESEPSTDRYSYGLSCGFSIGLIGLGQGDDIAINNVPLAQTMRAVSDRLIVLMNGGLRSDCVFMSSGGDMQSSIGMNGLLPEQLSTTTGASGSGVMQQQQHNQAHSGHHPGMGGLPPPSSHIKEDPDHVNVHVTGHGATIALGLLFMKTGNRHIARELSLPNTVYELEGIRPDLLSVRVLAKALVEWEEIAPSDEWLKKQIPDVIKNYEAHVIRMQDELFAPTREEKEYWERIIDRETVAQTYLYSMAGGLFAMALKWPSTSHPTIARLLHEWVEVLMPKREDVPNINKDHSKRESFSRICRLAGQSCVSDCLDQVVLALAILHAGSGDLDALRVFRALRMGGGGEMLFQFRDPLRWAGETGPMHAQQSTAHTAMGLLFAGAGRCGLKCDDRSIALLIIALYPISCRHIADNKMYLQPLRFLWALCVEPRVLYSVSTSNGQPTRHSVKYEWRLEKAKRRDTDAEGNEILVDIENTHNGVMPVTSKVPVVLPPLDMLSRVTVGGDAIDSIRFDLSIPSDRAALERILRVQHGRVAHRAIDAQSHMVESALSACSAHSLTALAPNPNRPDRLFFPSAIHTPTRRSADDRWTERTSKLVPDRDELNKWVSTFTPSSSDPLHLCDEGPIAVHATAEISDLTYRWSLNMGSFDAQSQVLSVYKRLLTEDMSESALAYNEATMLCRILEGKKNVNFHDLRLVSMVDEVVVRKVAEAKPRNLASKNYRLKSKDCVDPTLFQIVQ</sequence>
<feature type="region of interest" description="Disordered" evidence="5">
    <location>
        <begin position="278"/>
        <end position="297"/>
    </location>
</feature>
<feature type="region of interest" description="Disordered" evidence="5">
    <location>
        <begin position="950"/>
        <end position="974"/>
    </location>
</feature>
<evidence type="ECO:0000256" key="5">
    <source>
        <dbReference type="SAM" id="MobiDB-lite"/>
    </source>
</evidence>
<dbReference type="EMBL" id="BTSY01000002">
    <property type="protein sequence ID" value="GMT13678.1"/>
    <property type="molecule type" value="Genomic_DNA"/>
</dbReference>
<dbReference type="InterPro" id="IPR024990">
    <property type="entry name" value="Apc1"/>
</dbReference>
<feature type="region of interest" description="Disordered" evidence="5">
    <location>
        <begin position="692"/>
        <end position="746"/>
    </location>
</feature>
<evidence type="ECO:0000256" key="4">
    <source>
        <dbReference type="ARBA" id="ARBA00023306"/>
    </source>
</evidence>
<feature type="region of interest" description="Disordered" evidence="5">
    <location>
        <begin position="1636"/>
        <end position="1684"/>
    </location>
</feature>
<comment type="similarity">
    <text evidence="1">Belongs to the APC1 family.</text>
</comment>
<evidence type="ECO:0000256" key="3">
    <source>
        <dbReference type="ARBA" id="ARBA00022776"/>
    </source>
</evidence>
<feature type="compositionally biased region" description="Basic and acidic residues" evidence="5">
    <location>
        <begin position="1675"/>
        <end position="1684"/>
    </location>
</feature>
<feature type="region of interest" description="Disordered" evidence="5">
    <location>
        <begin position="760"/>
        <end position="810"/>
    </location>
</feature>
<dbReference type="PANTHER" id="PTHR12827:SF3">
    <property type="entry name" value="ANAPHASE-PROMOTING COMPLEX SUBUNIT 1"/>
    <property type="match status" value="1"/>
</dbReference>
<feature type="region of interest" description="Disordered" evidence="5">
    <location>
        <begin position="1122"/>
        <end position="1142"/>
    </location>
</feature>
<keyword evidence="2" id="KW-0132">Cell division</keyword>
<dbReference type="InterPro" id="IPR011989">
    <property type="entry name" value="ARM-like"/>
</dbReference>
<name>A0AAV5V5X1_9BILA</name>
<accession>A0AAV5V5X1</accession>
<evidence type="ECO:0000313" key="7">
    <source>
        <dbReference type="Proteomes" id="UP001432322"/>
    </source>
</evidence>
<dbReference type="PANTHER" id="PTHR12827">
    <property type="entry name" value="MEIOTIC CHECKPOINT REGULATOR TSG24 FAMILY MEMBER"/>
    <property type="match status" value="1"/>
</dbReference>
<dbReference type="GO" id="GO:0060090">
    <property type="term" value="F:molecular adaptor activity"/>
    <property type="evidence" value="ECO:0007669"/>
    <property type="project" value="TreeGrafter"/>
</dbReference>
<gene>
    <name evidence="6" type="ORF">PFISCL1PPCAC_4975</name>
</gene>
<dbReference type="Proteomes" id="UP001432322">
    <property type="component" value="Unassembled WGS sequence"/>
</dbReference>
<dbReference type="GO" id="GO:0051301">
    <property type="term" value="P:cell division"/>
    <property type="evidence" value="ECO:0007669"/>
    <property type="project" value="UniProtKB-KW"/>
</dbReference>
<dbReference type="GO" id="GO:0031145">
    <property type="term" value="P:anaphase-promoting complex-dependent catabolic process"/>
    <property type="evidence" value="ECO:0007669"/>
    <property type="project" value="TreeGrafter"/>
</dbReference>
<protein>
    <recommendedName>
        <fullName evidence="8">Anaphase-promoting complex subunit 1</fullName>
    </recommendedName>
</protein>
<feature type="compositionally biased region" description="Polar residues" evidence="5">
    <location>
        <begin position="1129"/>
        <end position="1142"/>
    </location>
</feature>
<feature type="compositionally biased region" description="Basic and acidic residues" evidence="5">
    <location>
        <begin position="737"/>
        <end position="746"/>
    </location>
</feature>
<feature type="compositionally biased region" description="Polar residues" evidence="5">
    <location>
        <begin position="705"/>
        <end position="714"/>
    </location>
</feature>
<keyword evidence="3" id="KW-0498">Mitosis</keyword>
<comment type="caution">
    <text evidence="6">The sequence shown here is derived from an EMBL/GenBank/DDBJ whole genome shotgun (WGS) entry which is preliminary data.</text>
</comment>
<dbReference type="GO" id="GO:0007091">
    <property type="term" value="P:metaphase/anaphase transition of mitotic cell cycle"/>
    <property type="evidence" value="ECO:0007669"/>
    <property type="project" value="TreeGrafter"/>
</dbReference>
<dbReference type="Gene3D" id="1.25.10.10">
    <property type="entry name" value="Leucine-rich Repeat Variant"/>
    <property type="match status" value="1"/>
</dbReference>
<evidence type="ECO:0000256" key="2">
    <source>
        <dbReference type="ARBA" id="ARBA00022618"/>
    </source>
</evidence>
<keyword evidence="4" id="KW-0131">Cell cycle</keyword>
<evidence type="ECO:0000256" key="1">
    <source>
        <dbReference type="ARBA" id="ARBA00010547"/>
    </source>
</evidence>
<proteinExistence type="inferred from homology"/>